<sequence>MKINATGSLFVLSLALAAVPAVAGHALQDEAVRSHSLNDGGTLHVFKDGKMALENKYGRAVSLRKGQVVETTDDRQIEVVGNEVGKLDLLLQQGHQN</sequence>
<evidence type="ECO:0008006" key="4">
    <source>
        <dbReference type="Google" id="ProtNLM"/>
    </source>
</evidence>
<dbReference type="Pfam" id="PF11525">
    <property type="entry name" value="CopK"/>
    <property type="match status" value="1"/>
</dbReference>
<reference evidence="2 3" key="1">
    <citation type="submission" date="2020-08" db="EMBL/GenBank/DDBJ databases">
        <title>Genomic Encyclopedia of Type Strains, Phase III (KMG-III): the genomes of soil and plant-associated and newly described type strains.</title>
        <authorList>
            <person name="Whitman W."/>
        </authorList>
    </citation>
    <scope>NUCLEOTIDE SEQUENCE [LARGE SCALE GENOMIC DNA]</scope>
    <source>
        <strain evidence="2 3">CECT 8897</strain>
    </source>
</reference>
<dbReference type="InterPro" id="IPR038644">
    <property type="entry name" value="CopK_sf"/>
</dbReference>
<dbReference type="Proteomes" id="UP000541535">
    <property type="component" value="Unassembled WGS sequence"/>
</dbReference>
<dbReference type="InterPro" id="IPR021604">
    <property type="entry name" value="CopK"/>
</dbReference>
<keyword evidence="3" id="KW-1185">Reference proteome</keyword>
<keyword evidence="1" id="KW-0732">Signal</keyword>
<feature type="signal peptide" evidence="1">
    <location>
        <begin position="1"/>
        <end position="23"/>
    </location>
</feature>
<gene>
    <name evidence="2" type="ORF">FHS03_004832</name>
</gene>
<dbReference type="AlphaFoldDB" id="A0A7W5BGB6"/>
<evidence type="ECO:0000313" key="2">
    <source>
        <dbReference type="EMBL" id="MBB3121740.1"/>
    </source>
</evidence>
<comment type="caution">
    <text evidence="2">The sequence shown here is derived from an EMBL/GenBank/DDBJ whole genome shotgun (WGS) entry which is preliminary data.</text>
</comment>
<name>A0A7W5BGB6_9BURK</name>
<evidence type="ECO:0000256" key="1">
    <source>
        <dbReference type="SAM" id="SignalP"/>
    </source>
</evidence>
<proteinExistence type="predicted"/>
<dbReference type="RefSeq" id="WP_183443426.1">
    <property type="nucleotide sequence ID" value="NZ_JACHXD010000019.1"/>
</dbReference>
<organism evidence="2 3">
    <name type="scientific">Pseudoduganella violacea</name>
    <dbReference type="NCBI Taxonomy" id="1715466"/>
    <lineage>
        <taxon>Bacteria</taxon>
        <taxon>Pseudomonadati</taxon>
        <taxon>Pseudomonadota</taxon>
        <taxon>Betaproteobacteria</taxon>
        <taxon>Burkholderiales</taxon>
        <taxon>Oxalobacteraceae</taxon>
        <taxon>Telluria group</taxon>
        <taxon>Pseudoduganella</taxon>
    </lineage>
</organism>
<dbReference type="GO" id="GO:0046872">
    <property type="term" value="F:metal ion binding"/>
    <property type="evidence" value="ECO:0007669"/>
    <property type="project" value="InterPro"/>
</dbReference>
<dbReference type="Gene3D" id="2.40.10.300">
    <property type="entry name" value="Copper resistance protein K"/>
    <property type="match status" value="1"/>
</dbReference>
<feature type="chain" id="PRO_5030725722" description="Copper resistance protein K" evidence="1">
    <location>
        <begin position="24"/>
        <end position="97"/>
    </location>
</feature>
<protein>
    <recommendedName>
        <fullName evidence="4">Copper resistance protein K</fullName>
    </recommendedName>
</protein>
<dbReference type="EMBL" id="JACHXD010000019">
    <property type="protein sequence ID" value="MBB3121740.1"/>
    <property type="molecule type" value="Genomic_DNA"/>
</dbReference>
<evidence type="ECO:0000313" key="3">
    <source>
        <dbReference type="Proteomes" id="UP000541535"/>
    </source>
</evidence>
<accession>A0A7W5BGB6</accession>